<feature type="signal peptide" evidence="1">
    <location>
        <begin position="1"/>
        <end position="29"/>
    </location>
</feature>
<dbReference type="GO" id="GO:0030655">
    <property type="term" value="P:beta-lactam antibiotic catabolic process"/>
    <property type="evidence" value="ECO:0007669"/>
    <property type="project" value="InterPro"/>
</dbReference>
<dbReference type="InterPro" id="IPR000871">
    <property type="entry name" value="Beta-lactam_class-A"/>
</dbReference>
<feature type="domain" description="Beta-lactamase class A catalytic" evidence="2">
    <location>
        <begin position="132"/>
        <end position="270"/>
    </location>
</feature>
<dbReference type="PANTHER" id="PTHR35333:SF3">
    <property type="entry name" value="BETA-LACTAMASE-TYPE TRANSPEPTIDASE FOLD CONTAINING PROTEIN"/>
    <property type="match status" value="1"/>
</dbReference>
<reference evidence="3" key="1">
    <citation type="journal article" date="2014" name="Int. J. Syst. Evol. Microbiol.">
        <title>Complete genome sequence of Corynebacterium casei LMG S-19264T (=DSM 44701T), isolated from a smear-ripened cheese.</title>
        <authorList>
            <consortium name="US DOE Joint Genome Institute (JGI-PGF)"/>
            <person name="Walter F."/>
            <person name="Albersmeier A."/>
            <person name="Kalinowski J."/>
            <person name="Ruckert C."/>
        </authorList>
    </citation>
    <scope>NUCLEOTIDE SEQUENCE</scope>
    <source>
        <strain evidence="3">JCM 4988</strain>
    </source>
</reference>
<dbReference type="GO" id="GO:0008800">
    <property type="term" value="F:beta-lactamase activity"/>
    <property type="evidence" value="ECO:0007669"/>
    <property type="project" value="InterPro"/>
</dbReference>
<dbReference type="InterPro" id="IPR012338">
    <property type="entry name" value="Beta-lactam/transpept-like"/>
</dbReference>
<dbReference type="RefSeq" id="WP_190126346.1">
    <property type="nucleotide sequence ID" value="NZ_BMWG01000026.1"/>
</dbReference>
<protein>
    <recommendedName>
        <fullName evidence="2">Beta-lactamase class A catalytic domain-containing protein</fullName>
    </recommendedName>
</protein>
<dbReference type="Gene3D" id="3.40.710.10">
    <property type="entry name" value="DD-peptidase/beta-lactamase superfamily"/>
    <property type="match status" value="1"/>
</dbReference>
<evidence type="ECO:0000313" key="3">
    <source>
        <dbReference type="EMBL" id="GGZ57463.1"/>
    </source>
</evidence>
<feature type="chain" id="PRO_5037196975" description="Beta-lactamase class A catalytic domain-containing protein" evidence="1">
    <location>
        <begin position="30"/>
        <end position="294"/>
    </location>
</feature>
<keyword evidence="4" id="KW-1185">Reference proteome</keyword>
<gene>
    <name evidence="3" type="ORF">GCM10010387_59300</name>
</gene>
<name>A0A918V295_9ACTN</name>
<sequence>MTHRLPRTAALLLAALPLAPLLAAAPAAAAPAAPRAAPAPAATAAVADDLEVACTSMDVDLAYRLGRDILAAVGDRASTTAVHVHDRISDTSCEVSADRPYDSASVVKVTVLGALLLDAQERGRKLTAGERSLARAMITASDNASTSALWQRLGTGRVQRFLDAAGMRATTPGGGGFWGLTQVTARDQGTLLALLTGENDVLTDASRRYALKLMSEVIPSQRWGTPAGAPAGAAVHLKNGWLPRATHGWRVHSLGAFTGTGRNYTITVLTEDNAVMNDGVTTIEAVSRAVHQHL</sequence>
<dbReference type="Proteomes" id="UP000630936">
    <property type="component" value="Unassembled WGS sequence"/>
</dbReference>
<organism evidence="3 4">
    <name type="scientific">Streptomyces inusitatus</name>
    <dbReference type="NCBI Taxonomy" id="68221"/>
    <lineage>
        <taxon>Bacteria</taxon>
        <taxon>Bacillati</taxon>
        <taxon>Actinomycetota</taxon>
        <taxon>Actinomycetes</taxon>
        <taxon>Kitasatosporales</taxon>
        <taxon>Streptomycetaceae</taxon>
        <taxon>Streptomyces</taxon>
    </lineage>
</organism>
<dbReference type="AlphaFoldDB" id="A0A918V295"/>
<dbReference type="EMBL" id="BMWG01000026">
    <property type="protein sequence ID" value="GGZ57463.1"/>
    <property type="molecule type" value="Genomic_DNA"/>
</dbReference>
<dbReference type="Pfam" id="PF13354">
    <property type="entry name" value="Beta-lactamase2"/>
    <property type="match status" value="1"/>
</dbReference>
<proteinExistence type="predicted"/>
<evidence type="ECO:0000259" key="2">
    <source>
        <dbReference type="Pfam" id="PF13354"/>
    </source>
</evidence>
<accession>A0A918V295</accession>
<evidence type="ECO:0000313" key="4">
    <source>
        <dbReference type="Proteomes" id="UP000630936"/>
    </source>
</evidence>
<evidence type="ECO:0000256" key="1">
    <source>
        <dbReference type="SAM" id="SignalP"/>
    </source>
</evidence>
<dbReference type="GO" id="GO:0046677">
    <property type="term" value="P:response to antibiotic"/>
    <property type="evidence" value="ECO:0007669"/>
    <property type="project" value="InterPro"/>
</dbReference>
<comment type="caution">
    <text evidence="3">The sequence shown here is derived from an EMBL/GenBank/DDBJ whole genome shotgun (WGS) entry which is preliminary data.</text>
</comment>
<dbReference type="SUPFAM" id="SSF56601">
    <property type="entry name" value="beta-lactamase/transpeptidase-like"/>
    <property type="match status" value="1"/>
</dbReference>
<reference evidence="3" key="2">
    <citation type="submission" date="2020-09" db="EMBL/GenBank/DDBJ databases">
        <authorList>
            <person name="Sun Q."/>
            <person name="Ohkuma M."/>
        </authorList>
    </citation>
    <scope>NUCLEOTIDE SEQUENCE</scope>
    <source>
        <strain evidence="3">JCM 4988</strain>
    </source>
</reference>
<keyword evidence="1" id="KW-0732">Signal</keyword>
<dbReference type="InterPro" id="IPR045155">
    <property type="entry name" value="Beta-lactam_cat"/>
</dbReference>
<dbReference type="PANTHER" id="PTHR35333">
    <property type="entry name" value="BETA-LACTAMASE"/>
    <property type="match status" value="1"/>
</dbReference>